<accession>A0A2K2DUN7</accession>
<reference evidence="3" key="3">
    <citation type="submission" date="2018-08" db="UniProtKB">
        <authorList>
            <consortium name="EnsemblPlants"/>
        </authorList>
    </citation>
    <scope>IDENTIFICATION</scope>
    <source>
        <strain evidence="3">cv. Bd21</strain>
    </source>
</reference>
<feature type="domain" description="F-box" evidence="1">
    <location>
        <begin position="6"/>
        <end position="51"/>
    </location>
</feature>
<dbReference type="OrthoDB" id="695205at2759"/>
<dbReference type="PROSITE" id="PS50181">
    <property type="entry name" value="FBOX"/>
    <property type="match status" value="1"/>
</dbReference>
<dbReference type="FunCoup" id="A0A2K2DUN7">
    <property type="interactions" value="49"/>
</dbReference>
<dbReference type="AlphaFoldDB" id="A0A2K2DUN7"/>
<dbReference type="EnsemblPlants" id="PNT77993">
    <property type="protein sequence ID" value="PNT77993"/>
    <property type="gene ID" value="BRADI_1g71735v3"/>
</dbReference>
<dbReference type="InterPro" id="IPR050796">
    <property type="entry name" value="SCF_F-box_component"/>
</dbReference>
<dbReference type="SUPFAM" id="SSF81383">
    <property type="entry name" value="F-box domain"/>
    <property type="match status" value="1"/>
</dbReference>
<reference evidence="2" key="2">
    <citation type="submission" date="2017-06" db="EMBL/GenBank/DDBJ databases">
        <title>WGS assembly of Brachypodium distachyon.</title>
        <authorList>
            <consortium name="The International Brachypodium Initiative"/>
            <person name="Lucas S."/>
            <person name="Harmon-Smith M."/>
            <person name="Lail K."/>
            <person name="Tice H."/>
            <person name="Grimwood J."/>
            <person name="Bruce D."/>
            <person name="Barry K."/>
            <person name="Shu S."/>
            <person name="Lindquist E."/>
            <person name="Wang M."/>
            <person name="Pitluck S."/>
            <person name="Vogel J.P."/>
            <person name="Garvin D.F."/>
            <person name="Mockler T.C."/>
            <person name="Schmutz J."/>
            <person name="Rokhsar D."/>
            <person name="Bevan M.W."/>
        </authorList>
    </citation>
    <scope>NUCLEOTIDE SEQUENCE</scope>
    <source>
        <strain evidence="2">Bd21</strain>
    </source>
</reference>
<dbReference type="Pfam" id="PF00646">
    <property type="entry name" value="F-box"/>
    <property type="match status" value="1"/>
</dbReference>
<reference evidence="2 3" key="1">
    <citation type="journal article" date="2010" name="Nature">
        <title>Genome sequencing and analysis of the model grass Brachypodium distachyon.</title>
        <authorList>
            <consortium name="International Brachypodium Initiative"/>
        </authorList>
    </citation>
    <scope>NUCLEOTIDE SEQUENCE [LARGE SCALE GENOMIC DNA]</scope>
    <source>
        <strain evidence="2 3">Bd21</strain>
    </source>
</reference>
<dbReference type="PANTHER" id="PTHR31672:SF2">
    <property type="entry name" value="F-BOX DOMAIN-CONTAINING PROTEIN"/>
    <property type="match status" value="1"/>
</dbReference>
<protein>
    <recommendedName>
        <fullName evidence="1">F-box domain-containing protein</fullName>
    </recommendedName>
</protein>
<evidence type="ECO:0000313" key="3">
    <source>
        <dbReference type="EnsemblPlants" id="PNT77993"/>
    </source>
</evidence>
<dbReference type="Gene3D" id="1.20.1280.50">
    <property type="match status" value="1"/>
</dbReference>
<sequence>MATPESSGGGEIPREMLEEILVKLPTKDVARACCVSTLWRDVVRSPSFRKTHIAAADDTAPEVLLVSEKRAPGSFTEASVSLVSSGRPMCRVNIPSGYTLANVCNGILCFASAAGLDDAPPLVCSPVTGEYLTLPSPAPPLGARSIHLLTALGFSPSTREYKLFRLSVVSARHGYPYYPSASQALFPVVPSPATSCCYLDVCTLGGGGNNDGWRTTPRRATARVSIFELHGRPCLVVNTEHWYRPEIKFWLLSSSSKDGWDLCYSFFVDDKITDGAALDNSYAGLPRGPWLDEKDQMMCYRVGDDFYRYDMRDYKYSVCQPMMRYPQKLPSSPADRSWMICGGYRPTLLSPLTFASPPSPDNHDDEFDHALLRALRCRKSKRHAGRTDLIGQPAKRMC</sequence>
<evidence type="ECO:0000259" key="1">
    <source>
        <dbReference type="PROSITE" id="PS50181"/>
    </source>
</evidence>
<organism evidence="2">
    <name type="scientific">Brachypodium distachyon</name>
    <name type="common">Purple false brome</name>
    <name type="synonym">Trachynia distachya</name>
    <dbReference type="NCBI Taxonomy" id="15368"/>
    <lineage>
        <taxon>Eukaryota</taxon>
        <taxon>Viridiplantae</taxon>
        <taxon>Streptophyta</taxon>
        <taxon>Embryophyta</taxon>
        <taxon>Tracheophyta</taxon>
        <taxon>Spermatophyta</taxon>
        <taxon>Magnoliopsida</taxon>
        <taxon>Liliopsida</taxon>
        <taxon>Poales</taxon>
        <taxon>Poaceae</taxon>
        <taxon>BOP clade</taxon>
        <taxon>Pooideae</taxon>
        <taxon>Stipodae</taxon>
        <taxon>Brachypodieae</taxon>
        <taxon>Brachypodium</taxon>
    </lineage>
</organism>
<dbReference type="InterPro" id="IPR036047">
    <property type="entry name" value="F-box-like_dom_sf"/>
</dbReference>
<dbReference type="InterPro" id="IPR001810">
    <property type="entry name" value="F-box_dom"/>
</dbReference>
<name>A0A2K2DUN7_BRADI</name>
<dbReference type="Gramene" id="PNT77993">
    <property type="protein sequence ID" value="PNT77993"/>
    <property type="gene ID" value="BRADI_1g71735v3"/>
</dbReference>
<dbReference type="PANTHER" id="PTHR31672">
    <property type="entry name" value="BNACNNG10540D PROTEIN"/>
    <property type="match status" value="1"/>
</dbReference>
<dbReference type="InParanoid" id="A0A2K2DUN7"/>
<dbReference type="STRING" id="15368.A0A2K2DUN7"/>
<gene>
    <name evidence="2" type="ORF">BRADI_1g71735v3</name>
</gene>
<keyword evidence="4" id="KW-1185">Reference proteome</keyword>
<evidence type="ECO:0000313" key="2">
    <source>
        <dbReference type="EMBL" id="PNT77993.1"/>
    </source>
</evidence>
<evidence type="ECO:0000313" key="4">
    <source>
        <dbReference type="Proteomes" id="UP000008810"/>
    </source>
</evidence>
<dbReference type="EMBL" id="CM000880">
    <property type="protein sequence ID" value="PNT77993.1"/>
    <property type="molecule type" value="Genomic_DNA"/>
</dbReference>
<dbReference type="SMART" id="SM00256">
    <property type="entry name" value="FBOX"/>
    <property type="match status" value="1"/>
</dbReference>
<proteinExistence type="predicted"/>
<dbReference type="Proteomes" id="UP000008810">
    <property type="component" value="Chromosome 1"/>
</dbReference>